<feature type="region of interest" description="Disordered" evidence="1">
    <location>
        <begin position="1"/>
        <end position="100"/>
    </location>
</feature>
<gene>
    <name evidence="2" type="ORF">OPV22_026306</name>
</gene>
<organism evidence="2 3">
    <name type="scientific">Ensete ventricosum</name>
    <name type="common">Abyssinian banana</name>
    <name type="synonym">Musa ensete</name>
    <dbReference type="NCBI Taxonomy" id="4639"/>
    <lineage>
        <taxon>Eukaryota</taxon>
        <taxon>Viridiplantae</taxon>
        <taxon>Streptophyta</taxon>
        <taxon>Embryophyta</taxon>
        <taxon>Tracheophyta</taxon>
        <taxon>Spermatophyta</taxon>
        <taxon>Magnoliopsida</taxon>
        <taxon>Liliopsida</taxon>
        <taxon>Zingiberales</taxon>
        <taxon>Musaceae</taxon>
        <taxon>Ensete</taxon>
    </lineage>
</organism>
<proteinExistence type="predicted"/>
<evidence type="ECO:0000256" key="1">
    <source>
        <dbReference type="SAM" id="MobiDB-lite"/>
    </source>
</evidence>
<accession>A0AAV8QG58</accession>
<feature type="compositionally biased region" description="Basic and acidic residues" evidence="1">
    <location>
        <begin position="71"/>
        <end position="82"/>
    </location>
</feature>
<keyword evidence="3" id="KW-1185">Reference proteome</keyword>
<comment type="caution">
    <text evidence="2">The sequence shown here is derived from an EMBL/GenBank/DDBJ whole genome shotgun (WGS) entry which is preliminary data.</text>
</comment>
<sequence length="100" mass="10737">MPSPLALSAPSPIRYTTNPCAGWRRQDANLREDPHGQDDRPRGGVVGHDRQREGQDPGEGGHPAGPVASHLRGELEDGRTLAEEDQAQEEEGQARGAPVL</sequence>
<dbReference type="AlphaFoldDB" id="A0AAV8QG58"/>
<evidence type="ECO:0000313" key="3">
    <source>
        <dbReference type="Proteomes" id="UP001222027"/>
    </source>
</evidence>
<evidence type="ECO:0000313" key="2">
    <source>
        <dbReference type="EMBL" id="KAJ8471963.1"/>
    </source>
</evidence>
<dbReference type="Proteomes" id="UP001222027">
    <property type="component" value="Unassembled WGS sequence"/>
</dbReference>
<feature type="compositionally biased region" description="Basic and acidic residues" evidence="1">
    <location>
        <begin position="24"/>
        <end position="55"/>
    </location>
</feature>
<feature type="compositionally biased region" description="Low complexity" evidence="1">
    <location>
        <begin position="1"/>
        <end position="12"/>
    </location>
</feature>
<name>A0AAV8QG58_ENSVE</name>
<dbReference type="EMBL" id="JAQQAF010000007">
    <property type="protein sequence ID" value="KAJ8471963.1"/>
    <property type="molecule type" value="Genomic_DNA"/>
</dbReference>
<protein>
    <submittedName>
        <fullName evidence="2">Uncharacterized protein</fullName>
    </submittedName>
</protein>
<reference evidence="2 3" key="1">
    <citation type="submission" date="2022-12" db="EMBL/GenBank/DDBJ databases">
        <title>Chromosome-scale assembly of the Ensete ventricosum genome.</title>
        <authorList>
            <person name="Dussert Y."/>
            <person name="Stocks J."/>
            <person name="Wendawek A."/>
            <person name="Woldeyes F."/>
            <person name="Nichols R.A."/>
            <person name="Borrell J.S."/>
        </authorList>
    </citation>
    <scope>NUCLEOTIDE SEQUENCE [LARGE SCALE GENOMIC DNA]</scope>
    <source>
        <strain evidence="3">cv. Maze</strain>
        <tissue evidence="2">Seeds</tissue>
    </source>
</reference>